<name>A0AAE3SYJ2_9BURK</name>
<dbReference type="Gene3D" id="3.40.50.1470">
    <property type="entry name" value="Peptidyl-tRNA hydrolase"/>
    <property type="match status" value="1"/>
</dbReference>
<proteinExistence type="inferred from homology"/>
<dbReference type="NCBIfam" id="TIGR00447">
    <property type="entry name" value="pth"/>
    <property type="match status" value="1"/>
</dbReference>
<dbReference type="PROSITE" id="PS01196">
    <property type="entry name" value="PEPT_TRNA_HYDROL_2"/>
    <property type="match status" value="1"/>
</dbReference>
<dbReference type="HAMAP" id="MF_00083">
    <property type="entry name" value="Pept_tRNA_hydro_bact"/>
    <property type="match status" value="1"/>
</dbReference>
<dbReference type="GO" id="GO:0000049">
    <property type="term" value="F:tRNA binding"/>
    <property type="evidence" value="ECO:0007669"/>
    <property type="project" value="UniProtKB-UniRule"/>
</dbReference>
<feature type="active site" description="Proton acceptor" evidence="7">
    <location>
        <position position="20"/>
    </location>
</feature>
<evidence type="ECO:0000256" key="6">
    <source>
        <dbReference type="ARBA" id="ARBA00050038"/>
    </source>
</evidence>
<feature type="binding site" evidence="7">
    <location>
        <position position="114"/>
    </location>
    <ligand>
        <name>tRNA</name>
        <dbReference type="ChEBI" id="CHEBI:17843"/>
    </ligand>
</feature>
<dbReference type="EMBL" id="JAQIPB010000001">
    <property type="protein sequence ID" value="MDA7415550.1"/>
    <property type="molecule type" value="Genomic_DNA"/>
</dbReference>
<dbReference type="PANTHER" id="PTHR17224:SF1">
    <property type="entry name" value="PEPTIDYL-TRNA HYDROLASE"/>
    <property type="match status" value="1"/>
</dbReference>
<feature type="binding site" evidence="7">
    <location>
        <position position="66"/>
    </location>
    <ligand>
        <name>tRNA</name>
        <dbReference type="ChEBI" id="CHEBI:17843"/>
    </ligand>
</feature>
<dbReference type="PANTHER" id="PTHR17224">
    <property type="entry name" value="PEPTIDYL-TRNA HYDROLASE"/>
    <property type="match status" value="1"/>
</dbReference>
<feature type="site" description="Stabilizes the basic form of H active site to accept a proton" evidence="7">
    <location>
        <position position="93"/>
    </location>
</feature>
<evidence type="ECO:0000256" key="3">
    <source>
        <dbReference type="ARBA" id="ARBA00022801"/>
    </source>
</evidence>
<dbReference type="GO" id="GO:0004045">
    <property type="term" value="F:peptidyl-tRNA hydrolase activity"/>
    <property type="evidence" value="ECO:0007669"/>
    <property type="project" value="UniProtKB-UniRule"/>
</dbReference>
<evidence type="ECO:0000256" key="2">
    <source>
        <dbReference type="ARBA" id="ARBA00022555"/>
    </source>
</evidence>
<accession>A0AAE3SYJ2</accession>
<dbReference type="AlphaFoldDB" id="A0AAE3SYJ2"/>
<keyword evidence="3 7" id="KW-0378">Hydrolase</keyword>
<comment type="similarity">
    <text evidence="5 7">Belongs to the PTH family.</text>
</comment>
<dbReference type="InterPro" id="IPR036416">
    <property type="entry name" value="Pept_tRNA_hydro_sf"/>
</dbReference>
<feature type="site" description="Discriminates between blocked and unblocked aminoacyl-tRNA" evidence="7">
    <location>
        <position position="10"/>
    </location>
</feature>
<evidence type="ECO:0000256" key="7">
    <source>
        <dbReference type="HAMAP-Rule" id="MF_00083"/>
    </source>
</evidence>
<dbReference type="GO" id="GO:0006515">
    <property type="term" value="P:protein quality control for misfolded or incompletely synthesized proteins"/>
    <property type="evidence" value="ECO:0007669"/>
    <property type="project" value="UniProtKB-UniRule"/>
</dbReference>
<evidence type="ECO:0000256" key="8">
    <source>
        <dbReference type="SAM" id="MobiDB-lite"/>
    </source>
</evidence>
<comment type="subcellular location">
    <subcellularLocation>
        <location evidence="7">Cytoplasm</location>
    </subcellularLocation>
</comment>
<keyword evidence="2 7" id="KW-0820">tRNA-binding</keyword>
<organism evidence="9 10">
    <name type="scientific">Xenophilus arseniciresistens</name>
    <dbReference type="NCBI Taxonomy" id="1283306"/>
    <lineage>
        <taxon>Bacteria</taxon>
        <taxon>Pseudomonadati</taxon>
        <taxon>Pseudomonadota</taxon>
        <taxon>Betaproteobacteria</taxon>
        <taxon>Burkholderiales</taxon>
        <taxon>Comamonadaceae</taxon>
        <taxon>Xenophilus</taxon>
    </lineage>
</organism>
<feature type="region of interest" description="Disordered" evidence="8">
    <location>
        <begin position="176"/>
        <end position="223"/>
    </location>
</feature>
<sequence>MIKLFVGLGNPGPEYEDTRHNAGFWWVDALARDAKAQLVPERGYHGLVARTQIAGQTVWLLQPQTFMNLSGKSVSALARFYKIAPEEILVVHDELDVLPGQAKLKFGGGHAGHNGLRDIHAQLGTGDYWRLRLGIGHPGSKSEVVSWVLKKPLREHREAIDDAISRTLHAAAPLARGEMDKATALIHTSKPPRPKPPRREAPPAAAKSTEATPAPLAPPADTA</sequence>
<keyword evidence="10" id="KW-1185">Reference proteome</keyword>
<comment type="subunit">
    <text evidence="7">Monomer.</text>
</comment>
<feature type="binding site" evidence="7">
    <location>
        <position position="68"/>
    </location>
    <ligand>
        <name>tRNA</name>
        <dbReference type="ChEBI" id="CHEBI:17843"/>
    </ligand>
</feature>
<evidence type="ECO:0000256" key="1">
    <source>
        <dbReference type="ARBA" id="ARBA00013260"/>
    </source>
</evidence>
<dbReference type="InterPro" id="IPR001328">
    <property type="entry name" value="Pept_tRNA_hydro"/>
</dbReference>
<dbReference type="FunFam" id="3.40.50.1470:FF:000001">
    <property type="entry name" value="Peptidyl-tRNA hydrolase"/>
    <property type="match status" value="1"/>
</dbReference>
<comment type="caution">
    <text evidence="9">The sequence shown here is derived from an EMBL/GenBank/DDBJ whole genome shotgun (WGS) entry which is preliminary data.</text>
</comment>
<keyword evidence="7" id="KW-0963">Cytoplasm</keyword>
<evidence type="ECO:0000313" key="9">
    <source>
        <dbReference type="EMBL" id="MDA7415550.1"/>
    </source>
</evidence>
<comment type="function">
    <text evidence="7">Catalyzes the release of premature peptidyl moieties from peptidyl-tRNA molecules trapped in stalled 50S ribosomal subunits, and thus maintains levels of free tRNAs and 50S ribosomes.</text>
</comment>
<reference evidence="9" key="1">
    <citation type="submission" date="2023-01" db="EMBL/GenBank/DDBJ databases">
        <title>Xenophilus mangrovi sp. nov., isolated from soil of Mangrove nature reserve.</title>
        <authorList>
            <person name="Xu S."/>
            <person name="Liu Z."/>
            <person name="Xu Y."/>
        </authorList>
    </citation>
    <scope>NUCLEOTIDE SEQUENCE</scope>
    <source>
        <strain evidence="9">YW8</strain>
    </source>
</reference>
<dbReference type="EC" id="3.1.1.29" evidence="1 7"/>
<evidence type="ECO:0000256" key="4">
    <source>
        <dbReference type="ARBA" id="ARBA00022884"/>
    </source>
</evidence>
<dbReference type="Pfam" id="PF01195">
    <property type="entry name" value="Pept_tRNA_hydro"/>
    <property type="match status" value="1"/>
</dbReference>
<comment type="function">
    <text evidence="7">Hydrolyzes ribosome-free peptidyl-tRNAs (with 1 or more amino acids incorporated), which drop off the ribosome during protein synthesis, or as a result of ribosome stalling.</text>
</comment>
<comment type="catalytic activity">
    <reaction evidence="7">
        <text>an N-acyl-L-alpha-aminoacyl-tRNA + H2O = an N-acyl-L-amino acid + a tRNA + H(+)</text>
        <dbReference type="Rhea" id="RHEA:54448"/>
        <dbReference type="Rhea" id="RHEA-COMP:10123"/>
        <dbReference type="Rhea" id="RHEA-COMP:13883"/>
        <dbReference type="ChEBI" id="CHEBI:15377"/>
        <dbReference type="ChEBI" id="CHEBI:15378"/>
        <dbReference type="ChEBI" id="CHEBI:59874"/>
        <dbReference type="ChEBI" id="CHEBI:78442"/>
        <dbReference type="ChEBI" id="CHEBI:138191"/>
        <dbReference type="EC" id="3.1.1.29"/>
    </reaction>
</comment>
<evidence type="ECO:0000256" key="5">
    <source>
        <dbReference type="ARBA" id="ARBA00038063"/>
    </source>
</evidence>
<feature type="compositionally biased region" description="Low complexity" evidence="8">
    <location>
        <begin position="202"/>
        <end position="223"/>
    </location>
</feature>
<dbReference type="GO" id="GO:0072344">
    <property type="term" value="P:rescue of stalled ribosome"/>
    <property type="evidence" value="ECO:0007669"/>
    <property type="project" value="UniProtKB-UniRule"/>
</dbReference>
<feature type="binding site" evidence="7">
    <location>
        <position position="15"/>
    </location>
    <ligand>
        <name>tRNA</name>
        <dbReference type="ChEBI" id="CHEBI:17843"/>
    </ligand>
</feature>
<gene>
    <name evidence="7 9" type="primary">pth</name>
    <name evidence="9" type="ORF">PGB34_04180</name>
</gene>
<keyword evidence="4 7" id="KW-0694">RNA-binding</keyword>
<dbReference type="InterPro" id="IPR018171">
    <property type="entry name" value="Pept_tRNA_hydro_CS"/>
</dbReference>
<dbReference type="GO" id="GO:0005737">
    <property type="term" value="C:cytoplasm"/>
    <property type="evidence" value="ECO:0007669"/>
    <property type="project" value="UniProtKB-SubCell"/>
</dbReference>
<dbReference type="Proteomes" id="UP001212602">
    <property type="component" value="Unassembled WGS sequence"/>
</dbReference>
<evidence type="ECO:0000313" key="10">
    <source>
        <dbReference type="Proteomes" id="UP001212602"/>
    </source>
</evidence>
<dbReference type="CDD" id="cd00462">
    <property type="entry name" value="PTH"/>
    <property type="match status" value="1"/>
</dbReference>
<dbReference type="SUPFAM" id="SSF53178">
    <property type="entry name" value="Peptidyl-tRNA hydrolase-like"/>
    <property type="match status" value="1"/>
</dbReference>
<protein>
    <recommendedName>
        <fullName evidence="6 7">Peptidyl-tRNA hydrolase</fullName>
        <shortName evidence="7">Pth</shortName>
        <ecNumber evidence="1 7">3.1.1.29</ecNumber>
    </recommendedName>
</protein>
<dbReference type="RefSeq" id="WP_271426797.1">
    <property type="nucleotide sequence ID" value="NZ_JAQIPB010000001.1"/>
</dbReference>